<gene>
    <name evidence="1" type="ORF">M2280_004082</name>
</gene>
<accession>A0ABT6MG26</accession>
<evidence type="ECO:0000313" key="2">
    <source>
        <dbReference type="Proteomes" id="UP001160334"/>
    </source>
</evidence>
<dbReference type="EMBL" id="JARXVC010000011">
    <property type="protein sequence ID" value="MDH6282845.1"/>
    <property type="molecule type" value="Genomic_DNA"/>
</dbReference>
<organism evidence="1 2">
    <name type="scientific">Prescottella agglutinans</name>
    <dbReference type="NCBI Taxonomy" id="1644129"/>
    <lineage>
        <taxon>Bacteria</taxon>
        <taxon>Bacillati</taxon>
        <taxon>Actinomycetota</taxon>
        <taxon>Actinomycetes</taxon>
        <taxon>Mycobacteriales</taxon>
        <taxon>Nocardiaceae</taxon>
        <taxon>Prescottella</taxon>
    </lineage>
</organism>
<sequence length="71" mass="8700">MNSRYLVRKRPENWMQRVRRGWPERPKWLVYEDMHIDYVVIAGFPSWGEAIDYARLQANRAFDEQERGCVR</sequence>
<name>A0ABT6MG26_9NOCA</name>
<comment type="caution">
    <text evidence="1">The sequence shown here is derived from an EMBL/GenBank/DDBJ whole genome shotgun (WGS) entry which is preliminary data.</text>
</comment>
<keyword evidence="2" id="KW-1185">Reference proteome</keyword>
<dbReference type="Proteomes" id="UP001160334">
    <property type="component" value="Unassembled WGS sequence"/>
</dbReference>
<proteinExistence type="predicted"/>
<protein>
    <recommendedName>
        <fullName evidence="3">SPOR domain-containing protein</fullName>
    </recommendedName>
</protein>
<evidence type="ECO:0008006" key="3">
    <source>
        <dbReference type="Google" id="ProtNLM"/>
    </source>
</evidence>
<evidence type="ECO:0000313" key="1">
    <source>
        <dbReference type="EMBL" id="MDH6282845.1"/>
    </source>
</evidence>
<reference evidence="1 2" key="1">
    <citation type="submission" date="2023-04" db="EMBL/GenBank/DDBJ databases">
        <title>Forest soil microbial communities from Buena Vista Peninsula, Colon Province, Panama.</title>
        <authorList>
            <person name="Bouskill N."/>
        </authorList>
    </citation>
    <scope>NUCLEOTIDE SEQUENCE [LARGE SCALE GENOMIC DNA]</scope>
    <source>
        <strain evidence="1 2">CFH S0262</strain>
    </source>
</reference>